<name>A0A085M890_9BILA</name>
<evidence type="ECO:0000313" key="1">
    <source>
        <dbReference type="EMBL" id="KFD53436.1"/>
    </source>
</evidence>
<accession>A0A085M890</accession>
<keyword evidence="2" id="KW-1185">Reference proteome</keyword>
<dbReference type="EMBL" id="KL363217">
    <property type="protein sequence ID" value="KFD53436.1"/>
    <property type="molecule type" value="Genomic_DNA"/>
</dbReference>
<proteinExistence type="predicted"/>
<reference evidence="1 2" key="1">
    <citation type="journal article" date="2014" name="Nat. Genet.">
        <title>Genome and transcriptome of the porcine whipworm Trichuris suis.</title>
        <authorList>
            <person name="Jex A.R."/>
            <person name="Nejsum P."/>
            <person name="Schwarz E.M."/>
            <person name="Hu L."/>
            <person name="Young N.D."/>
            <person name="Hall R.S."/>
            <person name="Korhonen P.K."/>
            <person name="Liao S."/>
            <person name="Thamsborg S."/>
            <person name="Xia J."/>
            <person name="Xu P."/>
            <person name="Wang S."/>
            <person name="Scheerlinck J.P."/>
            <person name="Hofmann A."/>
            <person name="Sternberg P.W."/>
            <person name="Wang J."/>
            <person name="Gasser R.B."/>
        </authorList>
    </citation>
    <scope>NUCLEOTIDE SEQUENCE [LARGE SCALE GENOMIC DNA]</scope>
    <source>
        <strain evidence="1">DCEP-RM93M</strain>
    </source>
</reference>
<feature type="non-terminal residue" evidence="1">
    <location>
        <position position="1"/>
    </location>
</feature>
<feature type="non-terminal residue" evidence="1">
    <location>
        <position position="121"/>
    </location>
</feature>
<dbReference type="AlphaFoldDB" id="A0A085M890"/>
<gene>
    <name evidence="1" type="ORF">M513_05700</name>
</gene>
<protein>
    <submittedName>
        <fullName evidence="1">Uncharacterized protein</fullName>
    </submittedName>
</protein>
<evidence type="ECO:0000313" key="2">
    <source>
        <dbReference type="Proteomes" id="UP000030764"/>
    </source>
</evidence>
<sequence>QCLHNFCYKRQKAWANATGFYANQLKAAFVCSKLVFNPFKAARNQVLSLQSFRHHCGGGGGGCICQNEDRKKIANSTSCFQNFGSWRNVRTRMQLFDSIEHMTTLHVLLEENWSFLHHFYL</sequence>
<organism evidence="1 2">
    <name type="scientific">Trichuris suis</name>
    <name type="common">pig whipworm</name>
    <dbReference type="NCBI Taxonomy" id="68888"/>
    <lineage>
        <taxon>Eukaryota</taxon>
        <taxon>Metazoa</taxon>
        <taxon>Ecdysozoa</taxon>
        <taxon>Nematoda</taxon>
        <taxon>Enoplea</taxon>
        <taxon>Dorylaimia</taxon>
        <taxon>Trichinellida</taxon>
        <taxon>Trichuridae</taxon>
        <taxon>Trichuris</taxon>
    </lineage>
</organism>
<dbReference type="Proteomes" id="UP000030764">
    <property type="component" value="Unassembled WGS sequence"/>
</dbReference>